<keyword evidence="2" id="KW-1185">Reference proteome</keyword>
<gene>
    <name evidence="1" type="ORF">DPEC_G00227220</name>
</gene>
<name>A0ACC2G0K5_DALPE</name>
<evidence type="ECO:0000313" key="2">
    <source>
        <dbReference type="Proteomes" id="UP001157502"/>
    </source>
</evidence>
<sequence length="102" mass="11278">MTGCDVIRCIRLFVFTKRFLSGPAVEESAMVPLVPPPLAVLGWTPRCQTLAVGKVASWLVMELWFREASGPWVPEAQRPLSLHGSLACPSLTSLLPQSWCRE</sequence>
<accession>A0ACC2G0K5</accession>
<dbReference type="EMBL" id="CM055746">
    <property type="protein sequence ID" value="KAJ7997269.1"/>
    <property type="molecule type" value="Genomic_DNA"/>
</dbReference>
<protein>
    <submittedName>
        <fullName evidence="1">Uncharacterized protein</fullName>
    </submittedName>
</protein>
<organism evidence="1 2">
    <name type="scientific">Dallia pectoralis</name>
    <name type="common">Alaska blackfish</name>
    <dbReference type="NCBI Taxonomy" id="75939"/>
    <lineage>
        <taxon>Eukaryota</taxon>
        <taxon>Metazoa</taxon>
        <taxon>Chordata</taxon>
        <taxon>Craniata</taxon>
        <taxon>Vertebrata</taxon>
        <taxon>Euteleostomi</taxon>
        <taxon>Actinopterygii</taxon>
        <taxon>Neopterygii</taxon>
        <taxon>Teleostei</taxon>
        <taxon>Protacanthopterygii</taxon>
        <taxon>Esociformes</taxon>
        <taxon>Umbridae</taxon>
        <taxon>Dallia</taxon>
    </lineage>
</organism>
<dbReference type="Proteomes" id="UP001157502">
    <property type="component" value="Chromosome 19"/>
</dbReference>
<proteinExistence type="predicted"/>
<evidence type="ECO:0000313" key="1">
    <source>
        <dbReference type="EMBL" id="KAJ7997269.1"/>
    </source>
</evidence>
<reference evidence="1" key="1">
    <citation type="submission" date="2021-05" db="EMBL/GenBank/DDBJ databases">
        <authorList>
            <person name="Pan Q."/>
            <person name="Jouanno E."/>
            <person name="Zahm M."/>
            <person name="Klopp C."/>
            <person name="Cabau C."/>
            <person name="Louis A."/>
            <person name="Berthelot C."/>
            <person name="Parey E."/>
            <person name="Roest Crollius H."/>
            <person name="Montfort J."/>
            <person name="Robinson-Rechavi M."/>
            <person name="Bouchez O."/>
            <person name="Lampietro C."/>
            <person name="Lopez Roques C."/>
            <person name="Donnadieu C."/>
            <person name="Postlethwait J."/>
            <person name="Bobe J."/>
            <person name="Dillon D."/>
            <person name="Chandos A."/>
            <person name="von Hippel F."/>
            <person name="Guiguen Y."/>
        </authorList>
    </citation>
    <scope>NUCLEOTIDE SEQUENCE</scope>
    <source>
        <strain evidence="1">YG-Jan2019</strain>
    </source>
</reference>
<comment type="caution">
    <text evidence="1">The sequence shown here is derived from an EMBL/GenBank/DDBJ whole genome shotgun (WGS) entry which is preliminary data.</text>
</comment>